<sequence>MALRRGVTFQARFEDDGVGMAPVNLSAWRGSLPVRDGLTTTDHLPEASEYSLHGTYLQDRLGNRIDGSTEVLGGPFSTDYVAPTITADRPSGAPLAGPITHEDGTVTDDALVFLVADPLLADGAAGSGVSRLSIRPAGTVTAGVARVTLAQLRAAGATGQTTVIVTATDLAGNVTTVEQEVDLASSH</sequence>
<comment type="caution">
    <text evidence="1">The sequence shown here is derived from an EMBL/GenBank/DDBJ whole genome shotgun (WGS) entry which is preliminary data.</text>
</comment>
<dbReference type="Proteomes" id="UP001596317">
    <property type="component" value="Unassembled WGS sequence"/>
</dbReference>
<dbReference type="RefSeq" id="WP_380058476.1">
    <property type="nucleotide sequence ID" value="NZ_JBHSWB010000002.1"/>
</dbReference>
<proteinExistence type="predicted"/>
<keyword evidence="2" id="KW-1185">Reference proteome</keyword>
<gene>
    <name evidence="1" type="ORF">ACFP90_20820</name>
</gene>
<name>A0ABW1ZS50_9DEIO</name>
<organism evidence="1 2">
    <name type="scientific">Deinococcus multiflagellatus</name>
    <dbReference type="NCBI Taxonomy" id="1656887"/>
    <lineage>
        <taxon>Bacteria</taxon>
        <taxon>Thermotogati</taxon>
        <taxon>Deinococcota</taxon>
        <taxon>Deinococci</taxon>
        <taxon>Deinococcales</taxon>
        <taxon>Deinococcaceae</taxon>
        <taxon>Deinococcus</taxon>
    </lineage>
</organism>
<reference evidence="2" key="1">
    <citation type="journal article" date="2019" name="Int. J. Syst. Evol. Microbiol.">
        <title>The Global Catalogue of Microorganisms (GCM) 10K type strain sequencing project: providing services to taxonomists for standard genome sequencing and annotation.</title>
        <authorList>
            <consortium name="The Broad Institute Genomics Platform"/>
            <consortium name="The Broad Institute Genome Sequencing Center for Infectious Disease"/>
            <person name="Wu L."/>
            <person name="Ma J."/>
        </authorList>
    </citation>
    <scope>NUCLEOTIDE SEQUENCE [LARGE SCALE GENOMIC DNA]</scope>
    <source>
        <strain evidence="2">CCUG 63830</strain>
    </source>
</reference>
<evidence type="ECO:0000313" key="1">
    <source>
        <dbReference type="EMBL" id="MFC6662500.1"/>
    </source>
</evidence>
<accession>A0ABW1ZS50</accession>
<protein>
    <submittedName>
        <fullName evidence="1">Uncharacterized protein</fullName>
    </submittedName>
</protein>
<evidence type="ECO:0000313" key="2">
    <source>
        <dbReference type="Proteomes" id="UP001596317"/>
    </source>
</evidence>
<dbReference type="EMBL" id="JBHSWB010000002">
    <property type="protein sequence ID" value="MFC6662500.1"/>
    <property type="molecule type" value="Genomic_DNA"/>
</dbReference>